<dbReference type="InterPro" id="IPR000873">
    <property type="entry name" value="AMP-dep_synth/lig_dom"/>
</dbReference>
<dbReference type="Pfam" id="PF13193">
    <property type="entry name" value="AMP-binding_C"/>
    <property type="match status" value="1"/>
</dbReference>
<evidence type="ECO:0000256" key="1">
    <source>
        <dbReference type="ARBA" id="ARBA00006432"/>
    </source>
</evidence>
<evidence type="ECO:0000259" key="5">
    <source>
        <dbReference type="Pfam" id="PF13193"/>
    </source>
</evidence>
<dbReference type="InterPro" id="IPR025110">
    <property type="entry name" value="AMP-bd_C"/>
</dbReference>
<dbReference type="RefSeq" id="WP_169410251.1">
    <property type="nucleotide sequence ID" value="NZ_JAAXKZ010000008.1"/>
</dbReference>
<dbReference type="PANTHER" id="PTHR43201">
    <property type="entry name" value="ACYL-COA SYNTHETASE"/>
    <property type="match status" value="1"/>
</dbReference>
<dbReference type="GO" id="GO:0006631">
    <property type="term" value="P:fatty acid metabolic process"/>
    <property type="evidence" value="ECO:0007669"/>
    <property type="project" value="TreeGrafter"/>
</dbReference>
<protein>
    <submittedName>
        <fullName evidence="6">ATP-dependent acyl-CoA ligase</fullName>
    </submittedName>
</protein>
<comment type="caution">
    <text evidence="6">The sequence shown here is derived from an EMBL/GenBank/DDBJ whole genome shotgun (WGS) entry which is preliminary data.</text>
</comment>
<sequence length="512" mass="55539">MRTTDETMDSGVGEVLTLPEFLEQGARRWPDIPWCRTPDGSATRAEMYADARRCAGGLRERGVAPGDRVVIVLPNGLEFLRAWLGVVLTGAVSVAMNPKAAESELGAVVEETGATLVVGPAGMPVPDSVAAVDVATLCLAEPAEPAVCTPGQPASYIQSSGSTGRPKFIIETHGMYTMAAEGYPYWLGLTADDVLLTTLPLSHLNAQAYSTLGSYGCGAGLALLPHFSASTFWQTAKDYGATVFNAIGAMVEILMEREPSPAERDHSLRFCYSAPAPKEERHREIEDRFGLRLVIGYALSETPYGLIVPIDEPTAYGSMGRPRQHPRLGTINESRIVDATGADVPVGEPGELLLRNPATTPGYHNMPEESAAVLRDGWLHTGDLAFRDEHGNHYFAGRMKEMIRRRGENLSPADVEIVIDAHPAVSSSAVIGVPSPLTEEDVKAFVMLRPGAAVTPEELRDWCEHRLPPYKRPRYVEFVDAWPLTETQKIAKKQLPTDRTSGETDLEQLTPA</sequence>
<dbReference type="PROSITE" id="PS00455">
    <property type="entry name" value="AMP_BINDING"/>
    <property type="match status" value="1"/>
</dbReference>
<dbReference type="EMBL" id="JAAXKZ010000008">
    <property type="protein sequence ID" value="NMH90760.1"/>
    <property type="molecule type" value="Genomic_DNA"/>
</dbReference>
<evidence type="ECO:0000256" key="3">
    <source>
        <dbReference type="SAM" id="MobiDB-lite"/>
    </source>
</evidence>
<dbReference type="PANTHER" id="PTHR43201:SF5">
    <property type="entry name" value="MEDIUM-CHAIN ACYL-COA LIGASE ACSF2, MITOCHONDRIAL"/>
    <property type="match status" value="1"/>
</dbReference>
<dbReference type="InterPro" id="IPR042099">
    <property type="entry name" value="ANL_N_sf"/>
</dbReference>
<evidence type="ECO:0000313" key="6">
    <source>
        <dbReference type="EMBL" id="NMH90760.1"/>
    </source>
</evidence>
<feature type="region of interest" description="Disordered" evidence="3">
    <location>
        <begin position="493"/>
        <end position="512"/>
    </location>
</feature>
<evidence type="ECO:0000256" key="2">
    <source>
        <dbReference type="ARBA" id="ARBA00022598"/>
    </source>
</evidence>
<dbReference type="AlphaFoldDB" id="A0A848DDS2"/>
<comment type="similarity">
    <text evidence="1">Belongs to the ATP-dependent AMP-binding enzyme family.</text>
</comment>
<dbReference type="Pfam" id="PF00501">
    <property type="entry name" value="AMP-binding"/>
    <property type="match status" value="1"/>
</dbReference>
<proteinExistence type="inferred from homology"/>
<dbReference type="Proteomes" id="UP000586918">
    <property type="component" value="Unassembled WGS sequence"/>
</dbReference>
<feature type="domain" description="AMP-binding enzyme C-terminal" evidence="5">
    <location>
        <begin position="415"/>
        <end position="489"/>
    </location>
</feature>
<feature type="domain" description="AMP-dependent synthetase/ligase" evidence="4">
    <location>
        <begin position="23"/>
        <end position="364"/>
    </location>
</feature>
<evidence type="ECO:0000313" key="7">
    <source>
        <dbReference type="Proteomes" id="UP000586918"/>
    </source>
</evidence>
<dbReference type="Gene3D" id="3.30.300.30">
    <property type="match status" value="1"/>
</dbReference>
<keyword evidence="7" id="KW-1185">Reference proteome</keyword>
<name>A0A848DDS2_9PSEU</name>
<dbReference type="InterPro" id="IPR045851">
    <property type="entry name" value="AMP-bd_C_sf"/>
</dbReference>
<keyword evidence="2 6" id="KW-0436">Ligase</keyword>
<dbReference type="SUPFAM" id="SSF56801">
    <property type="entry name" value="Acetyl-CoA synthetase-like"/>
    <property type="match status" value="1"/>
</dbReference>
<dbReference type="Gene3D" id="3.40.50.12780">
    <property type="entry name" value="N-terminal domain of ligase-like"/>
    <property type="match status" value="1"/>
</dbReference>
<accession>A0A848DDS2</accession>
<dbReference type="GO" id="GO:0031956">
    <property type="term" value="F:medium-chain fatty acid-CoA ligase activity"/>
    <property type="evidence" value="ECO:0007669"/>
    <property type="project" value="TreeGrafter"/>
</dbReference>
<evidence type="ECO:0000259" key="4">
    <source>
        <dbReference type="Pfam" id="PF00501"/>
    </source>
</evidence>
<gene>
    <name evidence="6" type="ORF">HF519_04010</name>
</gene>
<reference evidence="6 7" key="1">
    <citation type="submission" date="2020-04" db="EMBL/GenBank/DDBJ databases">
        <authorList>
            <person name="Klaysubun C."/>
            <person name="Duangmal K."/>
            <person name="Lipun K."/>
        </authorList>
    </citation>
    <scope>NUCLEOTIDE SEQUENCE [LARGE SCALE GENOMIC DNA]</scope>
    <source>
        <strain evidence="6 7">DSM 45300</strain>
    </source>
</reference>
<dbReference type="InterPro" id="IPR020845">
    <property type="entry name" value="AMP-binding_CS"/>
</dbReference>
<organism evidence="6 7">
    <name type="scientific">Pseudonocardia bannensis</name>
    <dbReference type="NCBI Taxonomy" id="630973"/>
    <lineage>
        <taxon>Bacteria</taxon>
        <taxon>Bacillati</taxon>
        <taxon>Actinomycetota</taxon>
        <taxon>Actinomycetes</taxon>
        <taxon>Pseudonocardiales</taxon>
        <taxon>Pseudonocardiaceae</taxon>
        <taxon>Pseudonocardia</taxon>
    </lineage>
</organism>